<name>A0A382UB23_9ZZZZ</name>
<organism evidence="1">
    <name type="scientific">marine metagenome</name>
    <dbReference type="NCBI Taxonomy" id="408172"/>
    <lineage>
        <taxon>unclassified sequences</taxon>
        <taxon>metagenomes</taxon>
        <taxon>ecological metagenomes</taxon>
    </lineage>
</organism>
<evidence type="ECO:0000313" key="1">
    <source>
        <dbReference type="EMBL" id="SVD31494.1"/>
    </source>
</evidence>
<gene>
    <name evidence="1" type="ORF">METZ01_LOCUS384348</name>
</gene>
<dbReference type="EMBL" id="UINC01142886">
    <property type="protein sequence ID" value="SVD31494.1"/>
    <property type="molecule type" value="Genomic_DNA"/>
</dbReference>
<sequence length="55" mass="6017">MKRPSPGKQSGLLLLGLLTILLRYPITPYPTGTDNFFYISMAKSVISNGQIFGAE</sequence>
<dbReference type="AlphaFoldDB" id="A0A382UB23"/>
<protein>
    <submittedName>
        <fullName evidence="1">Uncharacterized protein</fullName>
    </submittedName>
</protein>
<feature type="non-terminal residue" evidence="1">
    <location>
        <position position="55"/>
    </location>
</feature>
<reference evidence="1" key="1">
    <citation type="submission" date="2018-05" db="EMBL/GenBank/DDBJ databases">
        <authorList>
            <person name="Lanie J.A."/>
            <person name="Ng W.-L."/>
            <person name="Kazmierczak K.M."/>
            <person name="Andrzejewski T.M."/>
            <person name="Davidsen T.M."/>
            <person name="Wayne K.J."/>
            <person name="Tettelin H."/>
            <person name="Glass J.I."/>
            <person name="Rusch D."/>
            <person name="Podicherti R."/>
            <person name="Tsui H.-C.T."/>
            <person name="Winkler M.E."/>
        </authorList>
    </citation>
    <scope>NUCLEOTIDE SEQUENCE</scope>
</reference>
<accession>A0A382UB23</accession>
<proteinExistence type="predicted"/>